<evidence type="ECO:0000256" key="1">
    <source>
        <dbReference type="ARBA" id="ARBA00023015"/>
    </source>
</evidence>
<keyword evidence="1" id="KW-0805">Transcription regulation</keyword>
<dbReference type="SMART" id="SM00421">
    <property type="entry name" value="HTH_LUXR"/>
    <property type="match status" value="1"/>
</dbReference>
<dbReference type="GO" id="GO:0006355">
    <property type="term" value="P:regulation of DNA-templated transcription"/>
    <property type="evidence" value="ECO:0007669"/>
    <property type="project" value="InterPro"/>
</dbReference>
<dbReference type="Pfam" id="PF00196">
    <property type="entry name" value="GerE"/>
    <property type="match status" value="1"/>
</dbReference>
<dbReference type="SUPFAM" id="SSF46894">
    <property type="entry name" value="C-terminal effector domain of the bipartite response regulators"/>
    <property type="match status" value="1"/>
</dbReference>
<keyword evidence="6" id="KW-1185">Reference proteome</keyword>
<sequence length="851" mass="92602">MNPSAQQEPRSARLRALLDAASTSSVVVIRAPWGFGKANALRDWQGEDGRPVVRIDIDDRNASRERFWQSVAADVDSPASAEPSHSGSSPIDALIEGIVSAAPVTLVISGFERLADQPEVEADLAELVALAPWHRVMIATRRMTGFEDVRTRMSMDVQVIAAEELLFTASEIDAELRRAGIADPAIATVVERVSGCVPVLVKLSVLETSGRGQPVAVDVLERWLDQRLGEYVTESVLDGADDIAVRVLGADCLDEALAGQLTARPGAQVLDELERRGLGAREELVLEDGTSQSAFRFTPAIARAGRAWLRASAPARFVEQRRSFAAWAKERGLSHAALTAAIDATDHALASSIIMDHWFELGDDRPQVVAALEGLPRLTIARWPLLGVELALCYLAMQDHQWKAAEVFALSLTGIGLRRGTATATEQLMYVLLEMVAARTVFGSYKQARHHAQRLTRMLAEFPPAEQEHARRVLPHAISQLAATQLFAGLTQNALQTLVSGTVTAASLHAPLRARYFPLSLRAGAHALAGELEEARQAIAESDSVPGQEHRHNDYSGSPARLAEAYVHLEAGRYGAALDVLARLHPHYRTIENIHLLLEAETWAHIGLDPAQGLDRILETRKQAERQRRLPSYVTAHLDRSTTHAALASHRIGLAAQYSRGVDVLGRVPAATLRAKVDLARHSDTDALGLLLRFPPARETTLRDRLDYELALATAYQRTGHRDSAIVLLRSAAASLTNGGLTLPLLGHRSLGHADLASLADETGITLPHLTDGLAKPTEPHPAAPPTLTPREFAVLRELMDNASYAEVSARLDVSINTVRTQVRSLYGKLGVRSREEAIHMALTFHLLDDQ</sequence>
<protein>
    <recommendedName>
        <fullName evidence="4">HTH luxR-type domain-containing protein</fullName>
    </recommendedName>
</protein>
<dbReference type="RefSeq" id="WP_151423716.1">
    <property type="nucleotide sequence ID" value="NZ_WBJX01000003.1"/>
</dbReference>
<reference evidence="5 6" key="1">
    <citation type="submission" date="2019-09" db="EMBL/GenBank/DDBJ databases">
        <title>Phylogeny of genus Pseudoclavibacter and closely related genus.</title>
        <authorList>
            <person name="Li Y."/>
        </authorList>
    </citation>
    <scope>NUCLEOTIDE SEQUENCE [LARGE SCALE GENOMIC DNA]</scope>
    <source>
        <strain evidence="5 6">THG-MD12</strain>
    </source>
</reference>
<dbReference type="Gene3D" id="1.10.10.10">
    <property type="entry name" value="Winged helix-like DNA-binding domain superfamily/Winged helix DNA-binding domain"/>
    <property type="match status" value="1"/>
</dbReference>
<dbReference type="Proteomes" id="UP000490386">
    <property type="component" value="Unassembled WGS sequence"/>
</dbReference>
<dbReference type="GO" id="GO:0003677">
    <property type="term" value="F:DNA binding"/>
    <property type="evidence" value="ECO:0007669"/>
    <property type="project" value="UniProtKB-KW"/>
</dbReference>
<name>A0A7J5B0Q7_9MICO</name>
<dbReference type="InterPro" id="IPR036388">
    <property type="entry name" value="WH-like_DNA-bd_sf"/>
</dbReference>
<accession>A0A7J5B0Q7</accession>
<dbReference type="CDD" id="cd06170">
    <property type="entry name" value="LuxR_C_like"/>
    <property type="match status" value="1"/>
</dbReference>
<dbReference type="AlphaFoldDB" id="A0A7J5B0Q7"/>
<dbReference type="InterPro" id="IPR039420">
    <property type="entry name" value="WalR-like"/>
</dbReference>
<keyword evidence="2" id="KW-0238">DNA-binding</keyword>
<dbReference type="InterPro" id="IPR016032">
    <property type="entry name" value="Sig_transdc_resp-reg_C-effctor"/>
</dbReference>
<dbReference type="EMBL" id="WBJX01000003">
    <property type="protein sequence ID" value="KAB1637504.1"/>
    <property type="molecule type" value="Genomic_DNA"/>
</dbReference>
<organism evidence="5 6">
    <name type="scientific">Pseudoclavibacter terrae</name>
    <dbReference type="NCBI Taxonomy" id="1530195"/>
    <lineage>
        <taxon>Bacteria</taxon>
        <taxon>Bacillati</taxon>
        <taxon>Actinomycetota</taxon>
        <taxon>Actinomycetes</taxon>
        <taxon>Micrococcales</taxon>
        <taxon>Microbacteriaceae</taxon>
        <taxon>Pseudoclavibacter</taxon>
    </lineage>
</organism>
<dbReference type="OrthoDB" id="3178268at2"/>
<dbReference type="PANTHER" id="PTHR43214">
    <property type="entry name" value="TWO-COMPONENT RESPONSE REGULATOR"/>
    <property type="match status" value="1"/>
</dbReference>
<gene>
    <name evidence="5" type="ORF">F8O03_09755</name>
</gene>
<feature type="domain" description="HTH luxR-type" evidence="4">
    <location>
        <begin position="781"/>
        <end position="846"/>
    </location>
</feature>
<keyword evidence="3" id="KW-0804">Transcription</keyword>
<evidence type="ECO:0000259" key="4">
    <source>
        <dbReference type="PROSITE" id="PS50043"/>
    </source>
</evidence>
<dbReference type="InterPro" id="IPR000792">
    <property type="entry name" value="Tscrpt_reg_LuxR_C"/>
</dbReference>
<comment type="caution">
    <text evidence="5">The sequence shown here is derived from an EMBL/GenBank/DDBJ whole genome shotgun (WGS) entry which is preliminary data.</text>
</comment>
<evidence type="ECO:0000256" key="3">
    <source>
        <dbReference type="ARBA" id="ARBA00023163"/>
    </source>
</evidence>
<proteinExistence type="predicted"/>
<evidence type="ECO:0000313" key="5">
    <source>
        <dbReference type="EMBL" id="KAB1637504.1"/>
    </source>
</evidence>
<dbReference type="PROSITE" id="PS50043">
    <property type="entry name" value="HTH_LUXR_2"/>
    <property type="match status" value="1"/>
</dbReference>
<evidence type="ECO:0000313" key="6">
    <source>
        <dbReference type="Proteomes" id="UP000490386"/>
    </source>
</evidence>
<evidence type="ECO:0000256" key="2">
    <source>
        <dbReference type="ARBA" id="ARBA00023125"/>
    </source>
</evidence>
<dbReference type="PANTHER" id="PTHR43214:SF41">
    <property type="entry name" value="NITRATE_NITRITE RESPONSE REGULATOR PROTEIN NARP"/>
    <property type="match status" value="1"/>
</dbReference>